<reference evidence="2" key="2">
    <citation type="submission" date="2023-07" db="EMBL/GenBank/DDBJ databases">
        <authorList>
            <consortium name="Lawrence Berkeley National Laboratory"/>
            <person name="Haridas S."/>
            <person name="Hensen N."/>
            <person name="Bonometti L."/>
            <person name="Westerberg I."/>
            <person name="Brannstrom I.O."/>
            <person name="Guillou S."/>
            <person name="Cros-Aarteil S."/>
            <person name="Calhoun S."/>
            <person name="Kuo A."/>
            <person name="Mondo S."/>
            <person name="Pangilinan J."/>
            <person name="Riley R."/>
            <person name="LaButti K."/>
            <person name="Andreopoulos B."/>
            <person name="Lipzen A."/>
            <person name="Chen C."/>
            <person name="Yanf M."/>
            <person name="Daum C."/>
            <person name="Ng V."/>
            <person name="Clum A."/>
            <person name="Steindorff A."/>
            <person name="Ohm R."/>
            <person name="Martin F."/>
            <person name="Silar P."/>
            <person name="Natvig D."/>
            <person name="Lalanne C."/>
            <person name="Gautier V."/>
            <person name="Ament-velasquez S.L."/>
            <person name="Kruys A."/>
            <person name="Hutchinson M.I."/>
            <person name="Powell A.J."/>
            <person name="Barry K."/>
            <person name="Miller A.N."/>
            <person name="Grigoriev I.V."/>
            <person name="Debuchy R."/>
            <person name="Gladieux P."/>
            <person name="Thoren M.H."/>
            <person name="Johannesson H."/>
        </authorList>
    </citation>
    <scope>NUCLEOTIDE SEQUENCE</scope>
    <source>
        <strain evidence="2">FGSC 1904</strain>
    </source>
</reference>
<sequence length="312" mass="34714">MSAGKNRCWRGRSRSRKSMAVRWEFLVTDGGSKDRHELSGNAKRSFWTPDHQPDYKPPRDLQDDTIGGAERRVSRGEDGEQAGNRSEPTSGARVESSRTSGAARTDERVGCPHPASNIKCSQTARGAVIAFGVFQWNAKSTLINGADETRSKSTHAYNWKERWLASFPNRACSSSRLPEPSPYLSRAAELFRSVRSWRYCPACRENWSRPAPAQQTARFISLQPAPSNRPALCTEPPAVSQRRSLLHCLSKPTRRFRLETLLFGCATQPQQFGVAFIISGSRSQLSIPMAWVPVIAMCRRTFAGLSNGKKGT</sequence>
<keyword evidence="3" id="KW-1185">Reference proteome</keyword>
<dbReference type="AlphaFoldDB" id="A0AAE0PJI2"/>
<name>A0AAE0PJI2_SORBR</name>
<feature type="compositionally biased region" description="Basic and acidic residues" evidence="1">
    <location>
        <begin position="51"/>
        <end position="62"/>
    </location>
</feature>
<feature type="compositionally biased region" description="Basic and acidic residues" evidence="1">
    <location>
        <begin position="69"/>
        <end position="78"/>
    </location>
</feature>
<evidence type="ECO:0000256" key="1">
    <source>
        <dbReference type="SAM" id="MobiDB-lite"/>
    </source>
</evidence>
<comment type="caution">
    <text evidence="2">The sequence shown here is derived from an EMBL/GenBank/DDBJ whole genome shotgun (WGS) entry which is preliminary data.</text>
</comment>
<protein>
    <submittedName>
        <fullName evidence="2">Uncharacterized protein</fullName>
    </submittedName>
</protein>
<reference evidence="2" key="1">
    <citation type="journal article" date="2023" name="Mol. Phylogenet. Evol.">
        <title>Genome-scale phylogeny and comparative genomics of the fungal order Sordariales.</title>
        <authorList>
            <person name="Hensen N."/>
            <person name="Bonometti L."/>
            <person name="Westerberg I."/>
            <person name="Brannstrom I.O."/>
            <person name="Guillou S."/>
            <person name="Cros-Aarteil S."/>
            <person name="Calhoun S."/>
            <person name="Haridas S."/>
            <person name="Kuo A."/>
            <person name="Mondo S."/>
            <person name="Pangilinan J."/>
            <person name="Riley R."/>
            <person name="LaButti K."/>
            <person name="Andreopoulos B."/>
            <person name="Lipzen A."/>
            <person name="Chen C."/>
            <person name="Yan M."/>
            <person name="Daum C."/>
            <person name="Ng V."/>
            <person name="Clum A."/>
            <person name="Steindorff A."/>
            <person name="Ohm R.A."/>
            <person name="Martin F."/>
            <person name="Silar P."/>
            <person name="Natvig D.O."/>
            <person name="Lalanne C."/>
            <person name="Gautier V."/>
            <person name="Ament-Velasquez S.L."/>
            <person name="Kruys A."/>
            <person name="Hutchinson M.I."/>
            <person name="Powell A.J."/>
            <person name="Barry K."/>
            <person name="Miller A.N."/>
            <person name="Grigoriev I.V."/>
            <person name="Debuchy R."/>
            <person name="Gladieux P."/>
            <person name="Hiltunen Thoren M."/>
            <person name="Johannesson H."/>
        </authorList>
    </citation>
    <scope>NUCLEOTIDE SEQUENCE</scope>
    <source>
        <strain evidence="2">FGSC 1904</strain>
    </source>
</reference>
<dbReference type="Proteomes" id="UP001281003">
    <property type="component" value="Unassembled WGS sequence"/>
</dbReference>
<dbReference type="EMBL" id="JAUTDP010000003">
    <property type="protein sequence ID" value="KAK3400964.1"/>
    <property type="molecule type" value="Genomic_DNA"/>
</dbReference>
<evidence type="ECO:0000313" key="2">
    <source>
        <dbReference type="EMBL" id="KAK3400964.1"/>
    </source>
</evidence>
<gene>
    <name evidence="2" type="ORF">B0T20DRAFT_390820</name>
</gene>
<feature type="region of interest" description="Disordered" evidence="1">
    <location>
        <begin position="27"/>
        <end position="110"/>
    </location>
</feature>
<evidence type="ECO:0000313" key="3">
    <source>
        <dbReference type="Proteomes" id="UP001281003"/>
    </source>
</evidence>
<accession>A0AAE0PJI2</accession>
<proteinExistence type="predicted"/>
<organism evidence="2 3">
    <name type="scientific">Sordaria brevicollis</name>
    <dbReference type="NCBI Taxonomy" id="83679"/>
    <lineage>
        <taxon>Eukaryota</taxon>
        <taxon>Fungi</taxon>
        <taxon>Dikarya</taxon>
        <taxon>Ascomycota</taxon>
        <taxon>Pezizomycotina</taxon>
        <taxon>Sordariomycetes</taxon>
        <taxon>Sordariomycetidae</taxon>
        <taxon>Sordariales</taxon>
        <taxon>Sordariaceae</taxon>
        <taxon>Sordaria</taxon>
    </lineage>
</organism>